<feature type="transmembrane region" description="Helical" evidence="1">
    <location>
        <begin position="35"/>
        <end position="57"/>
    </location>
</feature>
<feature type="domain" description="GP-PDE" evidence="2">
    <location>
        <begin position="376"/>
        <end position="610"/>
    </location>
</feature>
<evidence type="ECO:0000259" key="2">
    <source>
        <dbReference type="PROSITE" id="PS51704"/>
    </source>
</evidence>
<keyword evidence="1" id="KW-0812">Transmembrane</keyword>
<gene>
    <name evidence="3" type="ORF">KIH73_04880</name>
</gene>
<keyword evidence="1" id="KW-1133">Transmembrane helix</keyword>
<dbReference type="Pfam" id="PF03009">
    <property type="entry name" value="GDPD"/>
    <property type="match status" value="1"/>
</dbReference>
<accession>A0ABS6W885</accession>
<dbReference type="EMBL" id="JAHBBD010000008">
    <property type="protein sequence ID" value="MBW3082714.1"/>
    <property type="molecule type" value="Genomic_DNA"/>
</dbReference>
<dbReference type="RefSeq" id="WP_219081139.1">
    <property type="nucleotide sequence ID" value="NZ_JAHBBD010000008.1"/>
</dbReference>
<evidence type="ECO:0000256" key="1">
    <source>
        <dbReference type="SAM" id="Phobius"/>
    </source>
</evidence>
<feature type="transmembrane region" description="Helical" evidence="1">
    <location>
        <begin position="282"/>
        <end position="300"/>
    </location>
</feature>
<keyword evidence="4" id="KW-1185">Reference proteome</keyword>
<dbReference type="PANTHER" id="PTHR46211">
    <property type="entry name" value="GLYCEROPHOSPHORYL DIESTER PHOSPHODIESTERASE"/>
    <property type="match status" value="1"/>
</dbReference>
<dbReference type="PANTHER" id="PTHR46211:SF1">
    <property type="entry name" value="GLYCEROPHOSPHODIESTER PHOSPHODIESTERASE, CYTOPLASMIC"/>
    <property type="match status" value="1"/>
</dbReference>
<feature type="transmembrane region" description="Helical" evidence="1">
    <location>
        <begin position="350"/>
        <end position="367"/>
    </location>
</feature>
<organism evidence="3 4">
    <name type="scientific">Bifidobacterium phasiani</name>
    <dbReference type="NCBI Taxonomy" id="2834431"/>
    <lineage>
        <taxon>Bacteria</taxon>
        <taxon>Bacillati</taxon>
        <taxon>Actinomycetota</taxon>
        <taxon>Actinomycetes</taxon>
        <taxon>Bifidobacteriales</taxon>
        <taxon>Bifidobacteriaceae</taxon>
        <taxon>Bifidobacterium</taxon>
    </lineage>
</organism>
<dbReference type="Proteomes" id="UP000812844">
    <property type="component" value="Unassembled WGS sequence"/>
</dbReference>
<feature type="transmembrane region" description="Helical" evidence="1">
    <location>
        <begin position="126"/>
        <end position="151"/>
    </location>
</feature>
<keyword evidence="1" id="KW-0472">Membrane</keyword>
<evidence type="ECO:0000313" key="3">
    <source>
        <dbReference type="EMBL" id="MBW3082714.1"/>
    </source>
</evidence>
<comment type="caution">
    <text evidence="3">The sequence shown here is derived from an EMBL/GenBank/DDBJ whole genome shotgun (WGS) entry which is preliminary data.</text>
</comment>
<name>A0ABS6W885_9BIFI</name>
<protein>
    <recommendedName>
        <fullName evidence="2">GP-PDE domain-containing protein</fullName>
    </recommendedName>
</protein>
<dbReference type="PROSITE" id="PS51704">
    <property type="entry name" value="GP_PDE"/>
    <property type="match status" value="1"/>
</dbReference>
<feature type="transmembrane region" description="Helical" evidence="1">
    <location>
        <begin position="233"/>
        <end position="250"/>
    </location>
</feature>
<proteinExistence type="predicted"/>
<sequence length="615" mass="66400">MRATRTKGGRPARLIWWARTHHAGPWLARALAFELAWRAVWSLLLIPAGNMAVNWYVDANLISPEMTNVGILIDFLTVPGVLTLALLAVVATAGTVFELNVLVLVAERIARGAVPGRSRTLCREAFCRLSNLLHPSTLAAIPWFALVVPLLHVGTTATPVPALEPPRYAVDVLRAMPGGDAILAALHLTLLLAGALLMLVPAAMATRRTSFAAAVHLGVTTLLRAPARVKARLVGAYGALAIVGAVWDALPVDVLHVQDYNVYLLRYVIHAPLFRLRLGLSVLEWVLLAVAVVAFSTVVFRSLPLACTQGWQDDTAARLFDSLNGVARARGARATRTLAMAVARLRHKRVLAAVLVAAMGWCMIQYVQQRPVPHSPVTIGHRGTGTAPENSLRAIADAAIEGADVVEIDVQLTGDDEVVVFHDETTSRLAADSRSLPIAGTSLRRLQSVRLESHGVPYTMPTLRQAIDAAQRVCDDLELLIELKPVGGNADRLAERVVGIVEDLGFVERSLLMSMDARALGRIRELRTGPQWRVGYCVFWALGNLNWPIGVDFVAIEESQCNTLFVEQAREMGVPVYVWTVNSPARAAQYVGLGVSGIISDDVAGTHAAVSQAGR</sequence>
<evidence type="ECO:0000313" key="4">
    <source>
        <dbReference type="Proteomes" id="UP000812844"/>
    </source>
</evidence>
<dbReference type="InterPro" id="IPR030395">
    <property type="entry name" value="GP_PDE_dom"/>
</dbReference>
<feature type="transmembrane region" description="Helical" evidence="1">
    <location>
        <begin position="181"/>
        <end position="200"/>
    </location>
</feature>
<feature type="transmembrane region" description="Helical" evidence="1">
    <location>
        <begin position="77"/>
        <end position="105"/>
    </location>
</feature>
<reference evidence="3 4" key="1">
    <citation type="submission" date="2021-05" db="EMBL/GenBank/DDBJ databases">
        <title>Phylogenetic classification of ten novel species belonging to the genus Bifidobacterium comprising B. colchicus sp. nov., B. abeli sp. nov., B. bicoloris sp. nov., B. guerezis sp. nov., B. rosaliae sp. nov., B. santillanensis sp. nov., B. argentati sp. nov., B. amazzoni sp. nov., B. pluviali sp. nov., and B. pinnaculum sp. nov.</title>
        <authorList>
            <person name="Lugli G.A."/>
            <person name="Ruiz Garcia L."/>
            <person name="Margolles A."/>
            <person name="Ventura M."/>
        </authorList>
    </citation>
    <scope>NUCLEOTIDE SEQUENCE [LARGE SCALE GENOMIC DNA]</scope>
    <source>
        <strain evidence="3 4">6T3</strain>
    </source>
</reference>